<feature type="region of interest" description="Disordered" evidence="2">
    <location>
        <begin position="1"/>
        <end position="74"/>
    </location>
</feature>
<feature type="region of interest" description="Disordered" evidence="2">
    <location>
        <begin position="641"/>
        <end position="661"/>
    </location>
</feature>
<feature type="region of interest" description="Disordered" evidence="2">
    <location>
        <begin position="356"/>
        <end position="380"/>
    </location>
</feature>
<reference evidence="3 4" key="1">
    <citation type="submission" date="2019-01" db="EMBL/GenBank/DDBJ databases">
        <title>Genome sequencing of the rare red list fungi Fomitopsis rosea.</title>
        <authorList>
            <person name="Buettner E."/>
            <person name="Kellner H."/>
        </authorList>
    </citation>
    <scope>NUCLEOTIDE SEQUENCE [LARGE SCALE GENOMIC DNA]</scope>
    <source>
        <strain evidence="3 4">DSM 105464</strain>
    </source>
</reference>
<feature type="compositionally biased region" description="Basic and acidic residues" evidence="2">
    <location>
        <begin position="454"/>
        <end position="489"/>
    </location>
</feature>
<dbReference type="AlphaFoldDB" id="A0A4Y9Z1V9"/>
<feature type="compositionally biased region" description="Basic residues" evidence="2">
    <location>
        <begin position="9"/>
        <end position="22"/>
    </location>
</feature>
<feature type="compositionally biased region" description="Polar residues" evidence="2">
    <location>
        <begin position="361"/>
        <end position="370"/>
    </location>
</feature>
<dbReference type="PANTHER" id="PTHR23159:SF31">
    <property type="entry name" value="CENTROSOME-ASSOCIATED PROTEIN CEP250 ISOFORM X1"/>
    <property type="match status" value="1"/>
</dbReference>
<gene>
    <name evidence="3" type="ORF">EVJ58_g902</name>
</gene>
<comment type="caution">
    <text evidence="3">The sequence shown here is derived from an EMBL/GenBank/DDBJ whole genome shotgun (WGS) entry which is preliminary data.</text>
</comment>
<dbReference type="STRING" id="34475.A0A4Y9Z1V9"/>
<evidence type="ECO:0000313" key="3">
    <source>
        <dbReference type="EMBL" id="TFY68584.1"/>
    </source>
</evidence>
<accession>A0A4Y9Z1V9</accession>
<feature type="coiled-coil region" evidence="1">
    <location>
        <begin position="147"/>
        <end position="223"/>
    </location>
</feature>
<dbReference type="SUPFAM" id="SSF57997">
    <property type="entry name" value="Tropomyosin"/>
    <property type="match status" value="2"/>
</dbReference>
<name>A0A4Y9Z1V9_9APHY</name>
<dbReference type="EMBL" id="SEKV01000027">
    <property type="protein sequence ID" value="TFY68584.1"/>
    <property type="molecule type" value="Genomic_DNA"/>
</dbReference>
<feature type="region of interest" description="Disordered" evidence="2">
    <location>
        <begin position="821"/>
        <end position="876"/>
    </location>
</feature>
<evidence type="ECO:0000313" key="4">
    <source>
        <dbReference type="Proteomes" id="UP000298390"/>
    </source>
</evidence>
<feature type="region of interest" description="Disordered" evidence="2">
    <location>
        <begin position="454"/>
        <end position="511"/>
    </location>
</feature>
<sequence length="957" mass="105610">MSEDDRAAKAARARALLKKKQQQKAAGGGSIASPTVASPVLPPSRAFSPAPSEITLVNPEDQRAGRNVGDLFSGGQLGDGGGDISWLSGLNRVDAHLPLATASTSPPAVSSPAPVVSHGAATPEATSTVASGQGELHAKIAELNTIVSALEAEKHGLKDVVERLKETETSESVKYKSDKDKLLSSLEKLQRVEANAQQTERSLHEERQTNVQLQDRIQQLEAGSSAVLAKLNERDAAIASLSAQKGEFESTIHRLSELEPKLQAVNKALEAEKARTDSLNGRIHDLETTLQEHYSRIAEQQQTISLLVSEKTSLTSSLEQLEDADTKLRETESALQAERTRAQKLQETVAKLQDENDEFSSKVTELSASERTLADKSREQERELQLLHGTLNDLRIQAEKADRRVRELEEQIESDDRAERLEATLQNTQDRADELEFQLSKLQQASTTFAHGTLKAERDELDSQVRQRSQTEEDWRNRHGEVEKQHAATKEQLSSVSTERDSLLQEKSNLQSKVQKKESTVADLERKLADLAAQLSNGARQLQQVQAELKSANKRAEEAERLQGELQTEGVGLMRSLDEMRPKIVELTDAKLNLGEEVEGLKSALRSRDATIAQLEANLDELLNEKDMATQERQEVALALEKERSSSNANSSELQKESDSLQAELDAARAVIRNLESEHNNYHQMTERHLGELDQLKSALQEHMEQVSGLQSELDERQDAQQEAQEFLEHAQDEMEALRAELSAKDQELEQLRVAASTPISAQPNALDEEMLSAIKQQHALELSAVQSHMRTLETSVFEAEAHAHALQKHVTALEDQLAHLRPSSRASQRSPMPPRTSSRPVDFSDDLRRASFNAHKPSHLAPTPTSATFEGLSPEAQHKRRVSLSMLKARIDSEVAATAKLSSPTIKTAGLPTVVESAAPQSTAAVQHHAAPRKPQFMDDSHIFWCHCCQGDLVIL</sequence>
<dbReference type="Gene3D" id="1.10.287.1490">
    <property type="match status" value="1"/>
</dbReference>
<feature type="compositionally biased region" description="Low complexity" evidence="2">
    <location>
        <begin position="828"/>
        <end position="841"/>
    </location>
</feature>
<organism evidence="3 4">
    <name type="scientific">Rhodofomes roseus</name>
    <dbReference type="NCBI Taxonomy" id="34475"/>
    <lineage>
        <taxon>Eukaryota</taxon>
        <taxon>Fungi</taxon>
        <taxon>Dikarya</taxon>
        <taxon>Basidiomycota</taxon>
        <taxon>Agaricomycotina</taxon>
        <taxon>Agaricomycetes</taxon>
        <taxon>Polyporales</taxon>
        <taxon>Rhodofomes</taxon>
    </lineage>
</organism>
<evidence type="ECO:0000256" key="2">
    <source>
        <dbReference type="SAM" id="MobiDB-lite"/>
    </source>
</evidence>
<keyword evidence="1" id="KW-0175">Coiled coil</keyword>
<proteinExistence type="predicted"/>
<evidence type="ECO:0000256" key="1">
    <source>
        <dbReference type="SAM" id="Coils"/>
    </source>
</evidence>
<dbReference type="Gene3D" id="1.20.5.1700">
    <property type="match status" value="1"/>
</dbReference>
<protein>
    <submittedName>
        <fullName evidence="3">Uncharacterized protein</fullName>
    </submittedName>
</protein>
<dbReference type="PANTHER" id="PTHR23159">
    <property type="entry name" value="CENTROSOMAL PROTEIN 2"/>
    <property type="match status" value="1"/>
</dbReference>
<dbReference type="Proteomes" id="UP000298390">
    <property type="component" value="Unassembled WGS sequence"/>
</dbReference>